<feature type="domain" description="HTH tetR-type" evidence="5">
    <location>
        <begin position="10"/>
        <end position="70"/>
    </location>
</feature>
<keyword evidence="1" id="KW-0805">Transcription regulation</keyword>
<evidence type="ECO:0000256" key="2">
    <source>
        <dbReference type="ARBA" id="ARBA00023125"/>
    </source>
</evidence>
<evidence type="ECO:0000313" key="7">
    <source>
        <dbReference type="Proteomes" id="UP000056090"/>
    </source>
</evidence>
<dbReference type="FunFam" id="1.10.10.60:FF:000141">
    <property type="entry name" value="TetR family transcriptional regulator"/>
    <property type="match status" value="1"/>
</dbReference>
<dbReference type="Proteomes" id="UP000056090">
    <property type="component" value="Chromosome"/>
</dbReference>
<evidence type="ECO:0000259" key="5">
    <source>
        <dbReference type="PROSITE" id="PS50977"/>
    </source>
</evidence>
<reference evidence="6 7" key="1">
    <citation type="submission" date="2014-06" db="EMBL/GenBank/DDBJ databases">
        <title>Genomes of Alteromonas australica, a world apart.</title>
        <authorList>
            <person name="Gonzaga A."/>
            <person name="Lopez-Perez M."/>
            <person name="Rodriguez-Valera F."/>
        </authorList>
    </citation>
    <scope>NUCLEOTIDE SEQUENCE [LARGE SCALE GENOMIC DNA]</scope>
    <source>
        <strain evidence="6 7">H 17</strain>
    </source>
</reference>
<dbReference type="PANTHER" id="PTHR30055:SF224">
    <property type="entry name" value="TRANSCRIPTIONAL REGULATOR TETR FAMILY"/>
    <property type="match status" value="1"/>
</dbReference>
<dbReference type="GO" id="GO:0000976">
    <property type="term" value="F:transcription cis-regulatory region binding"/>
    <property type="evidence" value="ECO:0007669"/>
    <property type="project" value="TreeGrafter"/>
</dbReference>
<dbReference type="PANTHER" id="PTHR30055">
    <property type="entry name" value="HTH-TYPE TRANSCRIPTIONAL REGULATOR RUTR"/>
    <property type="match status" value="1"/>
</dbReference>
<dbReference type="InterPro" id="IPR039536">
    <property type="entry name" value="TetR_C_Proteobacteria"/>
</dbReference>
<dbReference type="AlphaFoldDB" id="A0A075P549"/>
<organism evidence="6 7">
    <name type="scientific">Alteromonas australica</name>
    <dbReference type="NCBI Taxonomy" id="589873"/>
    <lineage>
        <taxon>Bacteria</taxon>
        <taxon>Pseudomonadati</taxon>
        <taxon>Pseudomonadota</taxon>
        <taxon>Gammaproteobacteria</taxon>
        <taxon>Alteromonadales</taxon>
        <taxon>Alteromonadaceae</taxon>
        <taxon>Alteromonas/Salinimonas group</taxon>
        <taxon>Alteromonas</taxon>
    </lineage>
</organism>
<dbReference type="SUPFAM" id="SSF46689">
    <property type="entry name" value="Homeodomain-like"/>
    <property type="match status" value="1"/>
</dbReference>
<evidence type="ECO:0000256" key="1">
    <source>
        <dbReference type="ARBA" id="ARBA00023015"/>
    </source>
</evidence>
<protein>
    <submittedName>
        <fullName evidence="6">TetR family transcriptional regulator</fullName>
    </submittedName>
</protein>
<dbReference type="eggNOG" id="COG1309">
    <property type="taxonomic scope" value="Bacteria"/>
</dbReference>
<dbReference type="InterPro" id="IPR023772">
    <property type="entry name" value="DNA-bd_HTH_TetR-type_CS"/>
</dbReference>
<dbReference type="Gene3D" id="1.10.10.60">
    <property type="entry name" value="Homeodomain-like"/>
    <property type="match status" value="1"/>
</dbReference>
<dbReference type="InterPro" id="IPR050109">
    <property type="entry name" value="HTH-type_TetR-like_transc_reg"/>
</dbReference>
<evidence type="ECO:0000256" key="3">
    <source>
        <dbReference type="ARBA" id="ARBA00023163"/>
    </source>
</evidence>
<dbReference type="KEGG" id="aal:EP13_06910"/>
<dbReference type="Gene3D" id="1.10.357.10">
    <property type="entry name" value="Tetracycline Repressor, domain 2"/>
    <property type="match status" value="1"/>
</dbReference>
<gene>
    <name evidence="6" type="ORF">EP13_06910</name>
</gene>
<evidence type="ECO:0000313" key="6">
    <source>
        <dbReference type="EMBL" id="AIF98442.1"/>
    </source>
</evidence>
<dbReference type="Pfam" id="PF14246">
    <property type="entry name" value="TetR_C_7"/>
    <property type="match status" value="1"/>
</dbReference>
<dbReference type="InterPro" id="IPR001647">
    <property type="entry name" value="HTH_TetR"/>
</dbReference>
<keyword evidence="3" id="KW-0804">Transcription</keyword>
<dbReference type="PROSITE" id="PS01081">
    <property type="entry name" value="HTH_TETR_1"/>
    <property type="match status" value="1"/>
</dbReference>
<dbReference type="EMBL" id="CP008849">
    <property type="protein sequence ID" value="AIF98442.1"/>
    <property type="molecule type" value="Genomic_DNA"/>
</dbReference>
<dbReference type="GO" id="GO:0003700">
    <property type="term" value="F:DNA-binding transcription factor activity"/>
    <property type="evidence" value="ECO:0007669"/>
    <property type="project" value="TreeGrafter"/>
</dbReference>
<accession>A0A075P549</accession>
<dbReference type="Pfam" id="PF00440">
    <property type="entry name" value="TetR_N"/>
    <property type="match status" value="1"/>
</dbReference>
<name>A0A075P549_9ALTE</name>
<dbReference type="PRINTS" id="PR00455">
    <property type="entry name" value="HTHTETR"/>
</dbReference>
<feature type="DNA-binding region" description="H-T-H motif" evidence="4">
    <location>
        <begin position="33"/>
        <end position="52"/>
    </location>
</feature>
<keyword evidence="2 4" id="KW-0238">DNA-binding</keyword>
<evidence type="ECO:0000256" key="4">
    <source>
        <dbReference type="PROSITE-ProRule" id="PRU00335"/>
    </source>
</evidence>
<keyword evidence="7" id="KW-1185">Reference proteome</keyword>
<proteinExistence type="predicted"/>
<dbReference type="InterPro" id="IPR009057">
    <property type="entry name" value="Homeodomain-like_sf"/>
</dbReference>
<sequence length="206" mass="23588">MMTTTRTRSDKKREAIISAARQAFQEFGVIGTSMDKLAEMASVSKRTVYNHFSAKEELVMHIVKEQFQNALVDIDVAYDTQTSLQSQLESLIMEEINFVSADEHLDLARVVVGHFFYEPEKLKDEVVHLRAQETAMHRWLKAAHQDNRMAFDDLQQVVNELDSLIKGQCFWPQVTKIEPALSAQEKDKIAQSAAALILSRYEIRQT</sequence>
<dbReference type="PROSITE" id="PS50977">
    <property type="entry name" value="HTH_TETR_2"/>
    <property type="match status" value="1"/>
</dbReference>